<feature type="compositionally biased region" description="Basic and acidic residues" evidence="1">
    <location>
        <begin position="10"/>
        <end position="27"/>
    </location>
</feature>
<sequence length="63" mass="7164">MNKKLAAALARDDAREESGMHPDDRVTCHPHQSWAENCEDQHSRPTAGRLLAEALEIDRISRR</sequence>
<evidence type="ECO:0000313" key="3">
    <source>
        <dbReference type="Proteomes" id="UP001501447"/>
    </source>
</evidence>
<evidence type="ECO:0000313" key="2">
    <source>
        <dbReference type="EMBL" id="GAA2629778.1"/>
    </source>
</evidence>
<feature type="region of interest" description="Disordered" evidence="1">
    <location>
        <begin position="1"/>
        <end position="28"/>
    </location>
</feature>
<comment type="caution">
    <text evidence="2">The sequence shown here is derived from an EMBL/GenBank/DDBJ whole genome shotgun (WGS) entry which is preliminary data.</text>
</comment>
<organism evidence="2 3">
    <name type="scientific">Streptomyces axinellae</name>
    <dbReference type="NCBI Taxonomy" id="552788"/>
    <lineage>
        <taxon>Bacteria</taxon>
        <taxon>Bacillati</taxon>
        <taxon>Actinomycetota</taxon>
        <taxon>Actinomycetes</taxon>
        <taxon>Kitasatosporales</taxon>
        <taxon>Streptomycetaceae</taxon>
        <taxon>Streptomyces</taxon>
    </lineage>
</organism>
<name>A0ABN3QLQ4_9ACTN</name>
<evidence type="ECO:0000256" key="1">
    <source>
        <dbReference type="SAM" id="MobiDB-lite"/>
    </source>
</evidence>
<proteinExistence type="predicted"/>
<reference evidence="3" key="1">
    <citation type="journal article" date="2019" name="Int. J. Syst. Evol. Microbiol.">
        <title>The Global Catalogue of Microorganisms (GCM) 10K type strain sequencing project: providing services to taxonomists for standard genome sequencing and annotation.</title>
        <authorList>
            <consortium name="The Broad Institute Genomics Platform"/>
            <consortium name="The Broad Institute Genome Sequencing Center for Infectious Disease"/>
            <person name="Wu L."/>
            <person name="Ma J."/>
        </authorList>
    </citation>
    <scope>NUCLEOTIDE SEQUENCE [LARGE SCALE GENOMIC DNA]</scope>
    <source>
        <strain evidence="3">JCM 16373</strain>
    </source>
</reference>
<gene>
    <name evidence="2" type="ORF">GCM10009863_51490</name>
</gene>
<dbReference type="RefSeq" id="WP_344568913.1">
    <property type="nucleotide sequence ID" value="NZ_BAAARJ010000018.1"/>
</dbReference>
<dbReference type="EMBL" id="BAAARJ010000018">
    <property type="protein sequence ID" value="GAA2629778.1"/>
    <property type="molecule type" value="Genomic_DNA"/>
</dbReference>
<keyword evidence="3" id="KW-1185">Reference proteome</keyword>
<protein>
    <submittedName>
        <fullName evidence="2">Uncharacterized protein</fullName>
    </submittedName>
</protein>
<accession>A0ABN3QLQ4</accession>
<dbReference type="Proteomes" id="UP001501447">
    <property type="component" value="Unassembled WGS sequence"/>
</dbReference>